<evidence type="ECO:0000259" key="2">
    <source>
        <dbReference type="SMART" id="SM00460"/>
    </source>
</evidence>
<accession>A0A6M0K5C6</accession>
<evidence type="ECO:0000256" key="1">
    <source>
        <dbReference type="SAM" id="Phobius"/>
    </source>
</evidence>
<keyword evidence="4" id="KW-1185">Reference proteome</keyword>
<dbReference type="InterPro" id="IPR038765">
    <property type="entry name" value="Papain-like_cys_pep_sf"/>
</dbReference>
<organism evidence="3 4">
    <name type="scientific">Thiorhodococcus minor</name>
    <dbReference type="NCBI Taxonomy" id="57489"/>
    <lineage>
        <taxon>Bacteria</taxon>
        <taxon>Pseudomonadati</taxon>
        <taxon>Pseudomonadota</taxon>
        <taxon>Gammaproteobacteria</taxon>
        <taxon>Chromatiales</taxon>
        <taxon>Chromatiaceae</taxon>
        <taxon>Thiorhodococcus</taxon>
    </lineage>
</organism>
<proteinExistence type="predicted"/>
<dbReference type="Proteomes" id="UP000483379">
    <property type="component" value="Unassembled WGS sequence"/>
</dbReference>
<gene>
    <name evidence="3" type="ORF">G3446_21685</name>
</gene>
<feature type="domain" description="Transglutaminase-like" evidence="2">
    <location>
        <begin position="424"/>
        <end position="494"/>
    </location>
</feature>
<feature type="transmembrane region" description="Helical" evidence="1">
    <location>
        <begin position="146"/>
        <end position="163"/>
    </location>
</feature>
<dbReference type="EMBL" id="JAAIJQ010000091">
    <property type="protein sequence ID" value="NEV64454.1"/>
    <property type="molecule type" value="Genomic_DNA"/>
</dbReference>
<dbReference type="InterPro" id="IPR052901">
    <property type="entry name" value="Bact_TGase-like"/>
</dbReference>
<keyword evidence="1" id="KW-1133">Transmembrane helix</keyword>
<keyword evidence="1" id="KW-0812">Transmembrane</keyword>
<dbReference type="PANTHER" id="PTHR42736">
    <property type="entry name" value="PROTEIN-GLUTAMINE GAMMA-GLUTAMYLTRANSFERASE"/>
    <property type="match status" value="1"/>
</dbReference>
<dbReference type="AlphaFoldDB" id="A0A6M0K5C6"/>
<evidence type="ECO:0000313" key="3">
    <source>
        <dbReference type="EMBL" id="NEV64454.1"/>
    </source>
</evidence>
<dbReference type="SMART" id="SM00460">
    <property type="entry name" value="TGc"/>
    <property type="match status" value="1"/>
</dbReference>
<dbReference type="SUPFAM" id="SSF54001">
    <property type="entry name" value="Cysteine proteinases"/>
    <property type="match status" value="1"/>
</dbReference>
<dbReference type="PANTHER" id="PTHR42736:SF1">
    <property type="entry name" value="PROTEIN-GLUTAMINE GAMMA-GLUTAMYLTRANSFERASE"/>
    <property type="match status" value="1"/>
</dbReference>
<protein>
    <submittedName>
        <fullName evidence="3">Transglutaminase domain-containing protein</fullName>
    </submittedName>
</protein>
<dbReference type="InterPro" id="IPR025403">
    <property type="entry name" value="TgpA-like_C"/>
</dbReference>
<dbReference type="RefSeq" id="WP_164455213.1">
    <property type="nucleotide sequence ID" value="NZ_JAAIJQ010000091.1"/>
</dbReference>
<dbReference type="InterPro" id="IPR002931">
    <property type="entry name" value="Transglutaminase-like"/>
</dbReference>
<dbReference type="Pfam" id="PF13559">
    <property type="entry name" value="DUF4129"/>
    <property type="match status" value="1"/>
</dbReference>
<keyword evidence="1" id="KW-0472">Membrane</keyword>
<evidence type="ECO:0000313" key="4">
    <source>
        <dbReference type="Proteomes" id="UP000483379"/>
    </source>
</evidence>
<feature type="transmembrane region" description="Helical" evidence="1">
    <location>
        <begin position="12"/>
        <end position="35"/>
    </location>
</feature>
<comment type="caution">
    <text evidence="3">The sequence shown here is derived from an EMBL/GenBank/DDBJ whole genome shotgun (WGS) entry which is preliminary data.</text>
</comment>
<reference evidence="3 4" key="1">
    <citation type="submission" date="2020-02" db="EMBL/GenBank/DDBJ databases">
        <title>Genome sequences of Thiorhodococcus mannitoliphagus and Thiorhodococcus minor, purple sulfur photosynthetic bacteria in the gammaproteobacterial family, Chromatiaceae.</title>
        <authorList>
            <person name="Aviles F.A."/>
            <person name="Meyer T.E."/>
            <person name="Kyndt J.A."/>
        </authorList>
    </citation>
    <scope>NUCLEOTIDE SEQUENCE [LARGE SCALE GENOMIC DNA]</scope>
    <source>
        <strain evidence="3 4">DSM 11518</strain>
    </source>
</reference>
<dbReference type="Gene3D" id="3.10.620.30">
    <property type="match status" value="1"/>
</dbReference>
<name>A0A6M0K5C6_9GAMM</name>
<feature type="transmembrane region" description="Helical" evidence="1">
    <location>
        <begin position="170"/>
        <end position="188"/>
    </location>
</feature>
<sequence>MIRYPPAALALMFWSWQTGAWVPGLGLTAWLAWAMRTDKRWQVSDKSLERLVDLTSLLVIGVVLYEYSKGPLTAGIFAVLRWSPLLLAPLVSAQILSARPGVTHRALFLSQRRSRSADADRTLDLRPVYLASCLLAAGTAPGSEALSSHFIGLLALAGAWLLWQQGARRHWPLMLGLLVITALLAYAGQLGLREGQSRLEDAAIAWMGDLFFGSGDPYRARTALGDIGELKLSDRVLYRVTTDAPLKAPLLLRTASYNRYFDTSWLTRERDFAPVPRVNDGWQWAPDATAVASTPSVRIGTYLKRRGDLLPLPSGTWRIAGLPVGILSRHPLGAVKASDGPPLVQYRAFYHEAASDDRPPDDIDLRVPLPEQAVLDELVDALALSQADPEAALQRVRDYFKTGFRYTLELPGPVRGQTALEHFLRDRRRGHCELFATASVLLLRQAGLPARYAVGYSVQEQAAAPNTYLVRRSHAHAWALVWHHDRWWSLDTTPALWANLEADRRPLWQPAADWISQLWYRFNLHRLNPETKDNPWLWALLAILSLILAYRLRLGRRFIEAGAAKRRTLAVASNSPIADVARTLTRAGWPRRAGETDRQWLQRLQREPELHETMQDIEAIQRFNERAHYHPAGLTPAQQRQLQREIARWQTRWESLRSRR</sequence>
<dbReference type="Pfam" id="PF01841">
    <property type="entry name" value="Transglut_core"/>
    <property type="match status" value="1"/>
</dbReference>